<keyword evidence="2" id="KW-1185">Reference proteome</keyword>
<protein>
    <submittedName>
        <fullName evidence="1">Uncharacterized protein</fullName>
    </submittedName>
</protein>
<gene>
    <name evidence="1" type="ORF">GCM10025865_10170</name>
</gene>
<dbReference type="RefSeq" id="WP_286218818.1">
    <property type="nucleotide sequence ID" value="NZ_AP027729.1"/>
</dbReference>
<name>A0ABN6XC61_9CELL</name>
<dbReference type="EMBL" id="AP027729">
    <property type="protein sequence ID" value="BDZ41718.1"/>
    <property type="molecule type" value="Genomic_DNA"/>
</dbReference>
<organism evidence="1 2">
    <name type="scientific">Paraoerskovia sediminicola</name>
    <dbReference type="NCBI Taxonomy" id="1138587"/>
    <lineage>
        <taxon>Bacteria</taxon>
        <taxon>Bacillati</taxon>
        <taxon>Actinomycetota</taxon>
        <taxon>Actinomycetes</taxon>
        <taxon>Micrococcales</taxon>
        <taxon>Cellulomonadaceae</taxon>
        <taxon>Paraoerskovia</taxon>
    </lineage>
</organism>
<evidence type="ECO:0000313" key="1">
    <source>
        <dbReference type="EMBL" id="BDZ41718.1"/>
    </source>
</evidence>
<proteinExistence type="predicted"/>
<reference evidence="2" key="1">
    <citation type="journal article" date="2019" name="Int. J. Syst. Evol. Microbiol.">
        <title>The Global Catalogue of Microorganisms (GCM) 10K type strain sequencing project: providing services to taxonomists for standard genome sequencing and annotation.</title>
        <authorList>
            <consortium name="The Broad Institute Genomics Platform"/>
            <consortium name="The Broad Institute Genome Sequencing Center for Infectious Disease"/>
            <person name="Wu L."/>
            <person name="Ma J."/>
        </authorList>
    </citation>
    <scope>NUCLEOTIDE SEQUENCE [LARGE SCALE GENOMIC DNA]</scope>
    <source>
        <strain evidence="2">NBRC 108565</strain>
    </source>
</reference>
<sequence>MTARAVNDLTSNASRPRLAPLVPSVIGLTSKDPRWAVRIALRAAQRSLPVAPADRQQTLAVAILGCERMLDVLDDRPAGTREEASAQALAAAPVSAAWAEEFCIGGKVRPSRFVRDAAPSIVAVSVQSLAEAVVFDTDAVLYDLLDDVIGLCREWSGETGVVVPDLAPEDWRDVVRPAGVDV</sequence>
<accession>A0ABN6XC61</accession>
<dbReference type="Proteomes" id="UP001321475">
    <property type="component" value="Chromosome"/>
</dbReference>
<evidence type="ECO:0000313" key="2">
    <source>
        <dbReference type="Proteomes" id="UP001321475"/>
    </source>
</evidence>